<dbReference type="InterPro" id="IPR014710">
    <property type="entry name" value="RmlC-like_jellyroll"/>
</dbReference>
<comment type="caution">
    <text evidence="2">The sequence shown here is derived from an EMBL/GenBank/DDBJ whole genome shotgun (WGS) entry which is preliminary data.</text>
</comment>
<reference evidence="2 3" key="1">
    <citation type="submission" date="2020-01" db="EMBL/GenBank/DDBJ databases">
        <title>Spongiivirga citrea KCTC 32990T.</title>
        <authorList>
            <person name="Wang G."/>
        </authorList>
    </citation>
    <scope>NUCLEOTIDE SEQUENCE [LARGE SCALE GENOMIC DNA]</scope>
    <source>
        <strain evidence="2 3">KCTC 32990</strain>
    </source>
</reference>
<protein>
    <submittedName>
        <fullName evidence="2">Cyclic nucleotide-binding domain-containing protein</fullName>
    </submittedName>
</protein>
<gene>
    <name evidence="2" type="ORF">GWK10_04385</name>
</gene>
<dbReference type="SUPFAM" id="SSF51206">
    <property type="entry name" value="cAMP-binding domain-like"/>
    <property type="match status" value="1"/>
</dbReference>
<proteinExistence type="predicted"/>
<dbReference type="EMBL" id="JAABOQ010000002">
    <property type="protein sequence ID" value="NER16433.1"/>
    <property type="molecule type" value="Genomic_DNA"/>
</dbReference>
<dbReference type="CDD" id="cd00038">
    <property type="entry name" value="CAP_ED"/>
    <property type="match status" value="1"/>
</dbReference>
<evidence type="ECO:0000313" key="3">
    <source>
        <dbReference type="Proteomes" id="UP000474296"/>
    </source>
</evidence>
<dbReference type="Gene3D" id="2.60.120.10">
    <property type="entry name" value="Jelly Rolls"/>
    <property type="match status" value="1"/>
</dbReference>
<dbReference type="InterPro" id="IPR018490">
    <property type="entry name" value="cNMP-bd_dom_sf"/>
</dbReference>
<evidence type="ECO:0000313" key="2">
    <source>
        <dbReference type="EMBL" id="NER16433.1"/>
    </source>
</evidence>
<keyword evidence="3" id="KW-1185">Reference proteome</keyword>
<dbReference type="InterPro" id="IPR000595">
    <property type="entry name" value="cNMP-bd_dom"/>
</dbReference>
<organism evidence="2 3">
    <name type="scientific">Spongiivirga citrea</name>
    <dbReference type="NCBI Taxonomy" id="1481457"/>
    <lineage>
        <taxon>Bacteria</taxon>
        <taxon>Pseudomonadati</taxon>
        <taxon>Bacteroidota</taxon>
        <taxon>Flavobacteriia</taxon>
        <taxon>Flavobacteriales</taxon>
        <taxon>Flavobacteriaceae</taxon>
        <taxon>Spongiivirga</taxon>
    </lineage>
</organism>
<evidence type="ECO:0000259" key="1">
    <source>
        <dbReference type="PROSITE" id="PS50042"/>
    </source>
</evidence>
<sequence length="191" mass="22727">MDSLKRKIRSYTKVSDEDLTYGLQFYKERTFKKGEFIIKPSQYVNYFYFLEKGCVCYYTEDDLGLHVMEFFTDNTFFTDLYAYIEGVPAENYIKATENCTVKMILKKDVLKSYNYSHDLERFGRISMQEAFVKIFQKTNDLKTLSNQERYIKLLNKRPDLFQRVPQYLIASYLGLTPVGLSKIRKRLTEQS</sequence>
<dbReference type="PROSITE" id="PS50042">
    <property type="entry name" value="CNMP_BINDING_3"/>
    <property type="match status" value="1"/>
</dbReference>
<feature type="domain" description="Cyclic nucleotide-binding" evidence="1">
    <location>
        <begin position="10"/>
        <end position="107"/>
    </location>
</feature>
<dbReference type="Proteomes" id="UP000474296">
    <property type="component" value="Unassembled WGS sequence"/>
</dbReference>
<accession>A0A6M0CHJ9</accession>
<dbReference type="AlphaFoldDB" id="A0A6M0CHJ9"/>
<name>A0A6M0CHJ9_9FLAO</name>
<dbReference type="Pfam" id="PF00027">
    <property type="entry name" value="cNMP_binding"/>
    <property type="match status" value="1"/>
</dbReference>